<dbReference type="SUPFAM" id="SSF55785">
    <property type="entry name" value="PYP-like sensor domain (PAS domain)"/>
    <property type="match status" value="1"/>
</dbReference>
<dbReference type="CDD" id="cd00130">
    <property type="entry name" value="PAS"/>
    <property type="match status" value="1"/>
</dbReference>
<feature type="domain" description="Response regulatory" evidence="7">
    <location>
        <begin position="513"/>
        <end position="625"/>
    </location>
</feature>
<feature type="domain" description="PAC" evidence="9">
    <location>
        <begin position="215"/>
        <end position="265"/>
    </location>
</feature>
<comment type="caution">
    <text evidence="10">The sequence shown here is derived from an EMBL/GenBank/DDBJ whole genome shotgun (WGS) entry which is preliminary data.</text>
</comment>
<evidence type="ECO:0000256" key="1">
    <source>
        <dbReference type="ARBA" id="ARBA00000085"/>
    </source>
</evidence>
<evidence type="ECO:0000313" key="11">
    <source>
        <dbReference type="Proteomes" id="UP000787635"/>
    </source>
</evidence>
<dbReference type="Gene3D" id="1.10.287.130">
    <property type="match status" value="1"/>
</dbReference>
<evidence type="ECO:0000256" key="4">
    <source>
        <dbReference type="PROSITE-ProRule" id="PRU00169"/>
    </source>
</evidence>
<evidence type="ECO:0000259" key="8">
    <source>
        <dbReference type="PROSITE" id="PS50112"/>
    </source>
</evidence>
<dbReference type="InterPro" id="IPR035965">
    <property type="entry name" value="PAS-like_dom_sf"/>
</dbReference>
<dbReference type="PRINTS" id="PR00344">
    <property type="entry name" value="BCTRLSENSOR"/>
</dbReference>
<keyword evidence="11" id="KW-1185">Reference proteome</keyword>
<name>A0ABX1E523_9PROT</name>
<evidence type="ECO:0000259" key="6">
    <source>
        <dbReference type="PROSITE" id="PS50109"/>
    </source>
</evidence>
<feature type="domain" description="Histidine kinase" evidence="6">
    <location>
        <begin position="285"/>
        <end position="495"/>
    </location>
</feature>
<sequence length="633" mass="67072">MPLPTGADRAIAAVLPEAALAMPEQLVPQQSASLPLGELVALADLGIGAACLAGCLALVRLCLRRPGLRQRPLPWLLGIFLLLCGAANLMDAFGAGPGARAAMRLATAAAGLAAALALWRLLPHLLRLPSVSRLRSADQARAEARRRASFEHSPVPLFTLAPDQTVADISNSWLSLLGYAHAEVVGRPLQDFLPPDQPLEWTAAERAALAAGEPCEREQRFRHADGRTLDALVTVRREQGAVAPNLTCVLVDITARKRAEAALRTSEARLRHAQKMEAIGGLAAGVAHDFNNILQSVVGALEMVLEELPPGTAGHDYAAVALGAAERGSSLTHHLLSYARKQLLQPRHIPLEPFLADLRKLLMRTLGPHIEVSVQAGEVPGLLADPGQLQTALLNLAINAAHAMRQGGTLRITARLHAPQAARWVCLSVADSGAGMDAATLARAVEPFFTTKGRDGSGLGLSMVQGFAEQSGGRLQIQSVVGQGTRVDLWLPAAEAAPVERPAAAPAPAASGRVLLVDDSPDVLLITGTLLERAGFSVARAASGDRALELLSQSPFDALVTDYAMAGLNGADLITEARLMRPRLRTLLITGFADQRYADRLPPGTLVLHKPYQRQDLLAAMNRILQPQQGSVI</sequence>
<keyword evidence="3 4" id="KW-0597">Phosphoprotein</keyword>
<protein>
    <recommendedName>
        <fullName evidence="2">histidine kinase</fullName>
        <ecNumber evidence="2">2.7.13.3</ecNumber>
    </recommendedName>
</protein>
<dbReference type="EC" id="2.7.13.3" evidence="2"/>
<keyword evidence="5" id="KW-0472">Membrane</keyword>
<dbReference type="PROSITE" id="PS50110">
    <property type="entry name" value="RESPONSE_REGULATORY"/>
    <property type="match status" value="1"/>
</dbReference>
<dbReference type="InterPro" id="IPR036890">
    <property type="entry name" value="HATPase_C_sf"/>
</dbReference>
<feature type="transmembrane region" description="Helical" evidence="5">
    <location>
        <begin position="39"/>
        <end position="63"/>
    </location>
</feature>
<dbReference type="PROSITE" id="PS50113">
    <property type="entry name" value="PAC"/>
    <property type="match status" value="1"/>
</dbReference>
<evidence type="ECO:0000256" key="2">
    <source>
        <dbReference type="ARBA" id="ARBA00012438"/>
    </source>
</evidence>
<dbReference type="SUPFAM" id="SSF55874">
    <property type="entry name" value="ATPase domain of HSP90 chaperone/DNA topoisomerase II/histidine kinase"/>
    <property type="match status" value="1"/>
</dbReference>
<dbReference type="InterPro" id="IPR004358">
    <property type="entry name" value="Sig_transdc_His_kin-like_C"/>
</dbReference>
<dbReference type="InterPro" id="IPR036097">
    <property type="entry name" value="HisK_dim/P_sf"/>
</dbReference>
<dbReference type="PANTHER" id="PTHR43065:SF42">
    <property type="entry name" value="TWO-COMPONENT SENSOR PPRA"/>
    <property type="match status" value="1"/>
</dbReference>
<dbReference type="InterPro" id="IPR005467">
    <property type="entry name" value="His_kinase_dom"/>
</dbReference>
<dbReference type="InterPro" id="IPR011006">
    <property type="entry name" value="CheY-like_superfamily"/>
</dbReference>
<dbReference type="Gene3D" id="3.30.565.10">
    <property type="entry name" value="Histidine kinase-like ATPase, C-terminal domain"/>
    <property type="match status" value="1"/>
</dbReference>
<dbReference type="Pfam" id="PF08448">
    <property type="entry name" value="PAS_4"/>
    <property type="match status" value="1"/>
</dbReference>
<feature type="transmembrane region" description="Helical" evidence="5">
    <location>
        <begin position="75"/>
        <end position="95"/>
    </location>
</feature>
<dbReference type="PROSITE" id="PS50109">
    <property type="entry name" value="HIS_KIN"/>
    <property type="match status" value="1"/>
</dbReference>
<dbReference type="InterPro" id="IPR003594">
    <property type="entry name" value="HATPase_dom"/>
</dbReference>
<feature type="domain" description="PAS" evidence="8">
    <location>
        <begin position="142"/>
        <end position="196"/>
    </location>
</feature>
<dbReference type="SMART" id="SM00448">
    <property type="entry name" value="REC"/>
    <property type="match status" value="1"/>
</dbReference>
<dbReference type="SUPFAM" id="SSF47384">
    <property type="entry name" value="Homodimeric domain of signal transducing histidine kinase"/>
    <property type="match status" value="1"/>
</dbReference>
<dbReference type="InterPro" id="IPR001789">
    <property type="entry name" value="Sig_transdc_resp-reg_receiver"/>
</dbReference>
<proteinExistence type="predicted"/>
<dbReference type="SMART" id="SM00091">
    <property type="entry name" value="PAS"/>
    <property type="match status" value="1"/>
</dbReference>
<comment type="catalytic activity">
    <reaction evidence="1">
        <text>ATP + protein L-histidine = ADP + protein N-phospho-L-histidine.</text>
        <dbReference type="EC" id="2.7.13.3"/>
    </reaction>
</comment>
<dbReference type="Proteomes" id="UP000787635">
    <property type="component" value="Unassembled WGS sequence"/>
</dbReference>
<dbReference type="InterPro" id="IPR000700">
    <property type="entry name" value="PAS-assoc_C"/>
</dbReference>
<dbReference type="Pfam" id="PF00072">
    <property type="entry name" value="Response_reg"/>
    <property type="match status" value="1"/>
</dbReference>
<evidence type="ECO:0000259" key="9">
    <source>
        <dbReference type="PROSITE" id="PS50113"/>
    </source>
</evidence>
<evidence type="ECO:0000256" key="5">
    <source>
        <dbReference type="SAM" id="Phobius"/>
    </source>
</evidence>
<feature type="modified residue" description="4-aspartylphosphate" evidence="4">
    <location>
        <position position="562"/>
    </location>
</feature>
<keyword evidence="5" id="KW-0812">Transmembrane</keyword>
<evidence type="ECO:0000259" key="7">
    <source>
        <dbReference type="PROSITE" id="PS50110"/>
    </source>
</evidence>
<dbReference type="PANTHER" id="PTHR43065">
    <property type="entry name" value="SENSOR HISTIDINE KINASE"/>
    <property type="match status" value="1"/>
</dbReference>
<gene>
    <name evidence="10" type="ORF">HEQ75_04065</name>
</gene>
<dbReference type="InterPro" id="IPR003661">
    <property type="entry name" value="HisK_dim/P_dom"/>
</dbReference>
<dbReference type="NCBIfam" id="TIGR00229">
    <property type="entry name" value="sensory_box"/>
    <property type="match status" value="1"/>
</dbReference>
<dbReference type="InterPro" id="IPR013656">
    <property type="entry name" value="PAS_4"/>
</dbReference>
<dbReference type="InterPro" id="IPR000014">
    <property type="entry name" value="PAS"/>
</dbReference>
<dbReference type="EMBL" id="JAAVNE010000004">
    <property type="protein sequence ID" value="NKC30025.1"/>
    <property type="molecule type" value="Genomic_DNA"/>
</dbReference>
<evidence type="ECO:0000313" key="10">
    <source>
        <dbReference type="EMBL" id="NKC30025.1"/>
    </source>
</evidence>
<evidence type="ECO:0000256" key="3">
    <source>
        <dbReference type="ARBA" id="ARBA00022553"/>
    </source>
</evidence>
<dbReference type="SUPFAM" id="SSF52172">
    <property type="entry name" value="CheY-like"/>
    <property type="match status" value="1"/>
</dbReference>
<dbReference type="SMART" id="SM00388">
    <property type="entry name" value="HisKA"/>
    <property type="match status" value="1"/>
</dbReference>
<keyword evidence="5" id="KW-1133">Transmembrane helix</keyword>
<dbReference type="Gene3D" id="3.40.50.2300">
    <property type="match status" value="1"/>
</dbReference>
<dbReference type="SMART" id="SM00387">
    <property type="entry name" value="HATPase_c"/>
    <property type="match status" value="1"/>
</dbReference>
<dbReference type="PROSITE" id="PS50112">
    <property type="entry name" value="PAS"/>
    <property type="match status" value="1"/>
</dbReference>
<reference evidence="10 11" key="1">
    <citation type="submission" date="2020-03" db="EMBL/GenBank/DDBJ databases">
        <title>Roseomonas selenitidurans sp. nov. isolated from urban soil.</title>
        <authorList>
            <person name="Liu H."/>
        </authorList>
    </citation>
    <scope>NUCLEOTIDE SEQUENCE [LARGE SCALE GENOMIC DNA]</scope>
    <source>
        <strain evidence="10 11">BU-1</strain>
    </source>
</reference>
<accession>A0ABX1E523</accession>
<dbReference type="Gene3D" id="3.30.450.20">
    <property type="entry name" value="PAS domain"/>
    <property type="match status" value="1"/>
</dbReference>
<dbReference type="CDD" id="cd00082">
    <property type="entry name" value="HisKA"/>
    <property type="match status" value="1"/>
</dbReference>
<organism evidence="10 11">
    <name type="scientific">Falsiroseomonas selenitidurans</name>
    <dbReference type="NCBI Taxonomy" id="2716335"/>
    <lineage>
        <taxon>Bacteria</taxon>
        <taxon>Pseudomonadati</taxon>
        <taxon>Pseudomonadota</taxon>
        <taxon>Alphaproteobacteria</taxon>
        <taxon>Acetobacterales</taxon>
        <taxon>Roseomonadaceae</taxon>
        <taxon>Falsiroseomonas</taxon>
    </lineage>
</organism>
<dbReference type="Pfam" id="PF02518">
    <property type="entry name" value="HATPase_c"/>
    <property type="match status" value="1"/>
</dbReference>